<evidence type="ECO:0000313" key="3">
    <source>
        <dbReference type="Proteomes" id="UP001204953"/>
    </source>
</evidence>
<protein>
    <submittedName>
        <fullName evidence="2">Gamma-glutamylcyclotransferase</fullName>
    </submittedName>
</protein>
<proteinExistence type="predicted"/>
<dbReference type="SUPFAM" id="SSF110857">
    <property type="entry name" value="Gamma-glutamyl cyclotransferase-like"/>
    <property type="match status" value="1"/>
</dbReference>
<dbReference type="Proteomes" id="UP001204953">
    <property type="component" value="Unassembled WGS sequence"/>
</dbReference>
<feature type="domain" description="Gamma-glutamylcyclotransferase AIG2-like" evidence="1">
    <location>
        <begin position="7"/>
        <end position="132"/>
    </location>
</feature>
<keyword evidence="3" id="KW-1185">Reference proteome</keyword>
<dbReference type="Pfam" id="PF06094">
    <property type="entry name" value="GGACT"/>
    <property type="match status" value="1"/>
</dbReference>
<evidence type="ECO:0000313" key="2">
    <source>
        <dbReference type="EMBL" id="MCP2726894.1"/>
    </source>
</evidence>
<comment type="caution">
    <text evidence="2">The sequence shown here is derived from an EMBL/GenBank/DDBJ whole genome shotgun (WGS) entry which is preliminary data.</text>
</comment>
<accession>A0AAE3GN16</accession>
<dbReference type="EMBL" id="JAMZMM010000001">
    <property type="protein sequence ID" value="MCP2726894.1"/>
    <property type="molecule type" value="Genomic_DNA"/>
</dbReference>
<dbReference type="Gene3D" id="3.10.490.10">
    <property type="entry name" value="Gamma-glutamyl cyclotransferase-like"/>
    <property type="match status" value="1"/>
</dbReference>
<reference evidence="2" key="1">
    <citation type="submission" date="2022-06" db="EMBL/GenBank/DDBJ databases">
        <title>New cyanobacteria of genus Symplocastrum in benthos of Lake Baikal.</title>
        <authorList>
            <person name="Sorokovikova E."/>
            <person name="Tikhonova I."/>
            <person name="Krasnopeev A."/>
            <person name="Evseev P."/>
            <person name="Gladkikh A."/>
            <person name="Belykh O."/>
        </authorList>
    </citation>
    <scope>NUCLEOTIDE SEQUENCE</scope>
    <source>
        <strain evidence="2">BBK-W-15</strain>
    </source>
</reference>
<dbReference type="InterPro" id="IPR036568">
    <property type="entry name" value="GGCT-like_sf"/>
</dbReference>
<dbReference type="CDD" id="cd06661">
    <property type="entry name" value="GGCT_like"/>
    <property type="match status" value="1"/>
</dbReference>
<dbReference type="InterPro" id="IPR013024">
    <property type="entry name" value="GGCT-like"/>
</dbReference>
<sequence length="138" mass="15896">MSNKLRIFVYGTLKPGEVNYQRYCARKVIEEKSAIAFGNLFNLPLGYPAMTPGESIVRGFLLTFTDSTILTILDELEDYNPNRIPEENEYYRQEIEIYDLDRKSLGLAWVYLMTFTQVQRFGGANISSGCWRGNCDLQ</sequence>
<gene>
    <name evidence="2" type="ORF">NJ959_00175</name>
</gene>
<dbReference type="RefSeq" id="WP_254009715.1">
    <property type="nucleotide sequence ID" value="NZ_JAMZMM010000001.1"/>
</dbReference>
<name>A0AAE3GN16_9CYAN</name>
<dbReference type="AlphaFoldDB" id="A0AAE3GN16"/>
<evidence type="ECO:0000259" key="1">
    <source>
        <dbReference type="Pfam" id="PF06094"/>
    </source>
</evidence>
<organism evidence="2 3">
    <name type="scientific">Limnofasciculus baicalensis BBK-W-15</name>
    <dbReference type="NCBI Taxonomy" id="2699891"/>
    <lineage>
        <taxon>Bacteria</taxon>
        <taxon>Bacillati</taxon>
        <taxon>Cyanobacteriota</taxon>
        <taxon>Cyanophyceae</taxon>
        <taxon>Coleofasciculales</taxon>
        <taxon>Coleofasciculaceae</taxon>
        <taxon>Limnofasciculus</taxon>
        <taxon>Limnofasciculus baicalensis</taxon>
    </lineage>
</organism>
<dbReference type="InterPro" id="IPR009288">
    <property type="entry name" value="AIG2-like_dom"/>
</dbReference>